<dbReference type="AlphaFoldDB" id="A0A6A3J256"/>
<evidence type="ECO:0000313" key="2">
    <source>
        <dbReference type="EMBL" id="KAE9133339.1"/>
    </source>
</evidence>
<dbReference type="EMBL" id="QXFX01000082">
    <property type="protein sequence ID" value="KAE9133339.1"/>
    <property type="molecule type" value="Genomic_DNA"/>
</dbReference>
<gene>
    <name evidence="3" type="ORF">PF004_g20585</name>
    <name evidence="2" type="ORF">PF010_g2837</name>
    <name evidence="1" type="ORF">PF011_g19126</name>
</gene>
<dbReference type="Proteomes" id="UP000476176">
    <property type="component" value="Unassembled WGS sequence"/>
</dbReference>
<evidence type="ECO:0000313" key="1">
    <source>
        <dbReference type="EMBL" id="KAE8988550.1"/>
    </source>
</evidence>
<organism evidence="1 4">
    <name type="scientific">Phytophthora fragariae</name>
    <dbReference type="NCBI Taxonomy" id="53985"/>
    <lineage>
        <taxon>Eukaryota</taxon>
        <taxon>Sar</taxon>
        <taxon>Stramenopiles</taxon>
        <taxon>Oomycota</taxon>
        <taxon>Peronosporomycetes</taxon>
        <taxon>Peronosporales</taxon>
        <taxon>Peronosporaceae</taxon>
        <taxon>Phytophthora</taxon>
    </lineage>
</organism>
<accession>A0A6A3J256</accession>
<dbReference type="EMBL" id="QXFW01001590">
    <property type="protein sequence ID" value="KAE8988550.1"/>
    <property type="molecule type" value="Genomic_DNA"/>
</dbReference>
<comment type="caution">
    <text evidence="1">The sequence shown here is derived from an EMBL/GenBank/DDBJ whole genome shotgun (WGS) entry which is preliminary data.</text>
</comment>
<dbReference type="Proteomes" id="UP000488956">
    <property type="component" value="Unassembled WGS sequence"/>
</dbReference>
<reference evidence="4 5" key="1">
    <citation type="submission" date="2018-09" db="EMBL/GenBank/DDBJ databases">
        <title>Genomic investigation of the strawberry pathogen Phytophthora fragariae indicates pathogenicity is determined by transcriptional variation in three key races.</title>
        <authorList>
            <person name="Adams T.M."/>
            <person name="Armitage A.D."/>
            <person name="Sobczyk M.K."/>
            <person name="Bates H.J."/>
            <person name="Dunwell J.M."/>
            <person name="Nellist C.F."/>
            <person name="Harrison R.J."/>
        </authorList>
    </citation>
    <scope>NUCLEOTIDE SEQUENCE [LARGE SCALE GENOMIC DNA]</scope>
    <source>
        <strain evidence="3 5">BC-23</strain>
        <strain evidence="2 6">ONT-3</strain>
        <strain evidence="1 4">SCRP245</strain>
    </source>
</reference>
<dbReference type="EMBL" id="QXGC01001852">
    <property type="protein sequence ID" value="KAE9194910.1"/>
    <property type="molecule type" value="Genomic_DNA"/>
</dbReference>
<dbReference type="Proteomes" id="UP000460718">
    <property type="component" value="Unassembled WGS sequence"/>
</dbReference>
<evidence type="ECO:0000313" key="3">
    <source>
        <dbReference type="EMBL" id="KAE9194910.1"/>
    </source>
</evidence>
<evidence type="ECO:0000313" key="6">
    <source>
        <dbReference type="Proteomes" id="UP000488956"/>
    </source>
</evidence>
<sequence length="51" mass="5841">MSRPVLKDDKAHYITYSITIRAANKEQGIEKEVVTTKMPKFIDGGLKEFLE</sequence>
<evidence type="ECO:0000313" key="4">
    <source>
        <dbReference type="Proteomes" id="UP000460718"/>
    </source>
</evidence>
<proteinExistence type="predicted"/>
<name>A0A6A3J256_9STRA</name>
<protein>
    <submittedName>
        <fullName evidence="1">Uncharacterized protein</fullName>
    </submittedName>
</protein>
<evidence type="ECO:0000313" key="5">
    <source>
        <dbReference type="Proteomes" id="UP000476176"/>
    </source>
</evidence>